<dbReference type="GO" id="GO:0008168">
    <property type="term" value="F:methyltransferase activity"/>
    <property type="evidence" value="ECO:0007669"/>
    <property type="project" value="UniProtKB-KW"/>
</dbReference>
<dbReference type="Gene3D" id="3.40.50.150">
    <property type="entry name" value="Vaccinia Virus protein VP39"/>
    <property type="match status" value="1"/>
</dbReference>
<evidence type="ECO:0000259" key="1">
    <source>
        <dbReference type="Pfam" id="PF04991"/>
    </source>
</evidence>
<dbReference type="InterPro" id="IPR052942">
    <property type="entry name" value="LPS_cholinephosphotransferase"/>
</dbReference>
<feature type="domain" description="Methyltransferase" evidence="2">
    <location>
        <begin position="288"/>
        <end position="392"/>
    </location>
</feature>
<sequence>MVKFINIITFFIAINCSYGSQQFTNLDIQYPDAKIRQQFIESELYTDRTLKSAIAKVIKTARDVFEKHEVDHWICFGTFLGAVRDGDIIEWDDDGDLAINKKHEDKLNSLKEEFRKLGYNLFSDEEPGENIVGYKLYSTTHLQLANGKKLYPFIDLFLYQLEEEKYILSREKGRGIFPRSWFTKEQIENKKRYNLGDIEIWGPSDPQSYFTRNYGAEWERKALHYKKHYDESPKKYVWSLTPQQPYIAPKVESPKDNDAYWNSFYKHVSLERKPSSFCEFVIDKGYTKPGKALVDIGCGNGRDTFNFVNRGINAVGIDSSQAAIESNISFAKPFGELNIAFRAMSVNQFEKLLNFKDFDYIYARFFLHSITEEDQSVFLKFLTHLKQHSSVLLEFRTDKDPLFKKSQKISKNEGISIGLESHYRRYINFDQFCNTLISLNFKLEFAEERDGLSIRGDDNPFLARIIARKLSNL</sequence>
<keyword evidence="3" id="KW-0830">Ubiquinone</keyword>
<evidence type="ECO:0000259" key="2">
    <source>
        <dbReference type="Pfam" id="PF13847"/>
    </source>
</evidence>
<name>A0A0K8ME50_9PROT</name>
<dbReference type="PANTHER" id="PTHR43404">
    <property type="entry name" value="LIPOPOLYSACCHARIDE CHOLINEPHOSPHOTRANSFERASE LICD"/>
    <property type="match status" value="1"/>
</dbReference>
<dbReference type="Proteomes" id="UP000036771">
    <property type="component" value="Unassembled WGS sequence"/>
</dbReference>
<dbReference type="STRING" id="1629334.Cva_01475"/>
<dbReference type="SUPFAM" id="SSF53335">
    <property type="entry name" value="S-adenosyl-L-methionine-dependent methyltransferases"/>
    <property type="match status" value="1"/>
</dbReference>
<evidence type="ECO:0000313" key="4">
    <source>
        <dbReference type="Proteomes" id="UP000036771"/>
    </source>
</evidence>
<dbReference type="EMBL" id="BBVC01000092">
    <property type="protein sequence ID" value="GAO98806.1"/>
    <property type="molecule type" value="Genomic_DNA"/>
</dbReference>
<dbReference type="Pfam" id="PF04991">
    <property type="entry name" value="LicD"/>
    <property type="match status" value="1"/>
</dbReference>
<evidence type="ECO:0000313" key="3">
    <source>
        <dbReference type="EMBL" id="GAO98806.1"/>
    </source>
</evidence>
<feature type="domain" description="LicD/FKTN/FKRP nucleotidyltransferase" evidence="1">
    <location>
        <begin position="66"/>
        <end position="237"/>
    </location>
</feature>
<keyword evidence="3" id="KW-0808">Transferase</keyword>
<keyword evidence="4" id="KW-1185">Reference proteome</keyword>
<dbReference type="CDD" id="cd02440">
    <property type="entry name" value="AdoMet_MTases"/>
    <property type="match status" value="1"/>
</dbReference>
<dbReference type="InterPro" id="IPR029063">
    <property type="entry name" value="SAM-dependent_MTases_sf"/>
</dbReference>
<protein>
    <submittedName>
        <fullName evidence="3">Bifunctional 3-demethylubiquinone-9 3-methyltransferase/ 2-octaprenyl-6-hydroxy phenol methylase</fullName>
    </submittedName>
</protein>
<dbReference type="AlphaFoldDB" id="A0A0K8ME50"/>
<reference evidence="3 4" key="1">
    <citation type="submission" date="2015-03" db="EMBL/GenBank/DDBJ databases">
        <title>Caedibacter varicaedens, whole genome shotgun sequence.</title>
        <authorList>
            <person name="Suzuki H."/>
            <person name="Dapper A.L."/>
            <person name="Gibson A.K."/>
            <person name="Jackson C."/>
            <person name="Lee H."/>
            <person name="Pejaver V.R."/>
            <person name="Doak T."/>
            <person name="Lynch M."/>
        </authorList>
    </citation>
    <scope>NUCLEOTIDE SEQUENCE [LARGE SCALE GENOMIC DNA]</scope>
</reference>
<dbReference type="Pfam" id="PF13847">
    <property type="entry name" value="Methyltransf_31"/>
    <property type="match status" value="1"/>
</dbReference>
<accession>A0A0K8ME50</accession>
<dbReference type="PANTHER" id="PTHR43404:SF2">
    <property type="entry name" value="LIPOPOLYSACCHARIDE CHOLINEPHOSPHOTRANSFERASE LICD"/>
    <property type="match status" value="1"/>
</dbReference>
<organism evidence="3 4">
    <name type="scientific">Caedimonas varicaedens</name>
    <dbReference type="NCBI Taxonomy" id="1629334"/>
    <lineage>
        <taxon>Bacteria</taxon>
        <taxon>Pseudomonadati</taxon>
        <taxon>Pseudomonadota</taxon>
        <taxon>Alphaproteobacteria</taxon>
        <taxon>Holosporales</taxon>
        <taxon>Caedimonadaceae</taxon>
        <taxon>Caedimonas</taxon>
    </lineage>
</organism>
<dbReference type="OrthoDB" id="9765084at2"/>
<dbReference type="GO" id="GO:0009100">
    <property type="term" value="P:glycoprotein metabolic process"/>
    <property type="evidence" value="ECO:0007669"/>
    <property type="project" value="UniProtKB-ARBA"/>
</dbReference>
<gene>
    <name evidence="3" type="ORF">Cva_01475</name>
</gene>
<proteinExistence type="predicted"/>
<dbReference type="InterPro" id="IPR025714">
    <property type="entry name" value="Methyltranfer_dom"/>
</dbReference>
<keyword evidence="3" id="KW-0489">Methyltransferase</keyword>
<dbReference type="InterPro" id="IPR007074">
    <property type="entry name" value="LicD/FKTN/FKRP_NTP_transf"/>
</dbReference>
<dbReference type="GO" id="GO:0032259">
    <property type="term" value="P:methylation"/>
    <property type="evidence" value="ECO:0007669"/>
    <property type="project" value="UniProtKB-KW"/>
</dbReference>
<comment type="caution">
    <text evidence="3">The sequence shown here is derived from an EMBL/GenBank/DDBJ whole genome shotgun (WGS) entry which is preliminary data.</text>
</comment>